<dbReference type="InterPro" id="IPR045864">
    <property type="entry name" value="aa-tRNA-synth_II/BPL/LPL"/>
</dbReference>
<comment type="pathway">
    <text evidence="2">Protein modification; protein lipoylation via exogenous pathway; protein N(6)-(lipoyl)lysine from lipoate: step 1/2.</text>
</comment>
<dbReference type="InterPro" id="IPR019491">
    <property type="entry name" value="Lipoate_protein_ligase_C"/>
</dbReference>
<dbReference type="AlphaFoldDB" id="A0A9D0Z4I9"/>
<dbReference type="PROSITE" id="PS51733">
    <property type="entry name" value="BPL_LPL_CATALYTIC"/>
    <property type="match status" value="1"/>
</dbReference>
<dbReference type="Pfam" id="PF21948">
    <property type="entry name" value="LplA-B_cat"/>
    <property type="match status" value="1"/>
</dbReference>
<dbReference type="GO" id="GO:0005524">
    <property type="term" value="F:ATP binding"/>
    <property type="evidence" value="ECO:0007669"/>
    <property type="project" value="UniProtKB-KW"/>
</dbReference>
<organism evidence="9 10">
    <name type="scientific">Candidatus Avoscillospira stercorigallinarum</name>
    <dbReference type="NCBI Taxonomy" id="2840708"/>
    <lineage>
        <taxon>Bacteria</taxon>
        <taxon>Bacillati</taxon>
        <taxon>Bacillota</taxon>
        <taxon>Clostridia</taxon>
        <taxon>Eubacteriales</taxon>
        <taxon>Oscillospiraceae</taxon>
        <taxon>Oscillospiraceae incertae sedis</taxon>
        <taxon>Candidatus Avoscillospira</taxon>
    </lineage>
</organism>
<feature type="domain" description="BPL/LPL catalytic" evidence="8">
    <location>
        <begin position="28"/>
        <end position="211"/>
    </location>
</feature>
<dbReference type="GO" id="GO:0017118">
    <property type="term" value="F:lipoyltransferase activity"/>
    <property type="evidence" value="ECO:0007669"/>
    <property type="project" value="TreeGrafter"/>
</dbReference>
<reference evidence="9" key="2">
    <citation type="journal article" date="2021" name="PeerJ">
        <title>Extensive microbial diversity within the chicken gut microbiome revealed by metagenomics and culture.</title>
        <authorList>
            <person name="Gilroy R."/>
            <person name="Ravi A."/>
            <person name="Getino M."/>
            <person name="Pursley I."/>
            <person name="Horton D.L."/>
            <person name="Alikhan N.F."/>
            <person name="Baker D."/>
            <person name="Gharbi K."/>
            <person name="Hall N."/>
            <person name="Watson M."/>
            <person name="Adriaenssens E.M."/>
            <person name="Foster-Nyarko E."/>
            <person name="Jarju S."/>
            <person name="Secka A."/>
            <person name="Antonio M."/>
            <person name="Oren A."/>
            <person name="Chaudhuri R.R."/>
            <person name="La Ragione R."/>
            <person name="Hildebrand F."/>
            <person name="Pallen M.J."/>
        </authorList>
    </citation>
    <scope>NUCLEOTIDE SEQUENCE</scope>
    <source>
        <strain evidence="9">ChiSjej2B20-13462</strain>
    </source>
</reference>
<evidence type="ECO:0000256" key="6">
    <source>
        <dbReference type="ARBA" id="ARBA00022840"/>
    </source>
</evidence>
<dbReference type="CDD" id="cd16443">
    <property type="entry name" value="LplA"/>
    <property type="match status" value="1"/>
</dbReference>
<dbReference type="Gene3D" id="3.30.930.10">
    <property type="entry name" value="Bira Bifunctional Protein, Domain 2"/>
    <property type="match status" value="1"/>
</dbReference>
<reference evidence="9" key="1">
    <citation type="submission" date="2020-10" db="EMBL/GenBank/DDBJ databases">
        <authorList>
            <person name="Gilroy R."/>
        </authorList>
    </citation>
    <scope>NUCLEOTIDE SEQUENCE</scope>
    <source>
        <strain evidence="9">ChiSjej2B20-13462</strain>
    </source>
</reference>
<dbReference type="Gene3D" id="3.30.390.50">
    <property type="entry name" value="CO dehydrogenase flavoprotein, C-terminal domain"/>
    <property type="match status" value="1"/>
</dbReference>
<evidence type="ECO:0000313" key="9">
    <source>
        <dbReference type="EMBL" id="HIQ69077.1"/>
    </source>
</evidence>
<comment type="pathway">
    <text evidence="1">Protein modification; protein lipoylation via exogenous pathway; protein N(6)-(lipoyl)lysine from lipoate: step 2/2.</text>
</comment>
<dbReference type="Pfam" id="PF10437">
    <property type="entry name" value="Lip_prot_lig_C"/>
    <property type="match status" value="1"/>
</dbReference>
<dbReference type="Proteomes" id="UP000886874">
    <property type="component" value="Unassembled WGS sequence"/>
</dbReference>
<dbReference type="EC" id="6.3.1.20" evidence="3"/>
<dbReference type="SUPFAM" id="SSF82649">
    <property type="entry name" value="SufE/NifU"/>
    <property type="match status" value="1"/>
</dbReference>
<dbReference type="InterPro" id="IPR004562">
    <property type="entry name" value="LipoylTrfase_LipoateP_Ligase"/>
</dbReference>
<dbReference type="InterPro" id="IPR004143">
    <property type="entry name" value="BPL_LPL_catalytic"/>
</dbReference>
<sequence length="323" mass="35946">MANYVFRAPTGDGWDNLARDEWFLDHLRPEDWILYFYVNENAVIIGRNQNPWRECNLTAMERDGVQLVRRITGGGAVFHDRGNLNFSFITGADRYDVEAQHEIILRAVRSFGIPCERSGRNDLLADGKKFSGNAFISRGRLRQHHGTLLISADLTRLQQYLNPDPLKLQAKGVTSVRARVTNLSALSPEVTRLSLEAAVRSAAAEVMGPLTEFEPTAEMEAQLAEYRAKQASWQWRLGKTPAFDASLSTRFDWGGVELLFTLQAGTVSAVQVYSDALDPELAGQLQTRLTGCPFQSRALAAALADSSNPQMDDVARFLLEQGL</sequence>
<dbReference type="SUPFAM" id="SSF55681">
    <property type="entry name" value="Class II aaRS and biotin synthetases"/>
    <property type="match status" value="1"/>
</dbReference>
<dbReference type="GO" id="GO:0005829">
    <property type="term" value="C:cytosol"/>
    <property type="evidence" value="ECO:0007669"/>
    <property type="project" value="TreeGrafter"/>
</dbReference>
<dbReference type="PANTHER" id="PTHR12561:SF3">
    <property type="entry name" value="LIPOYLTRANSFERASE 1, MITOCHONDRIAL"/>
    <property type="match status" value="1"/>
</dbReference>
<evidence type="ECO:0000256" key="7">
    <source>
        <dbReference type="ARBA" id="ARBA00048037"/>
    </source>
</evidence>
<evidence type="ECO:0000259" key="8">
    <source>
        <dbReference type="PROSITE" id="PS51733"/>
    </source>
</evidence>
<evidence type="ECO:0000256" key="5">
    <source>
        <dbReference type="ARBA" id="ARBA00022741"/>
    </source>
</evidence>
<dbReference type="EMBL" id="DVFN01000027">
    <property type="protein sequence ID" value="HIQ69077.1"/>
    <property type="molecule type" value="Genomic_DNA"/>
</dbReference>
<evidence type="ECO:0000256" key="2">
    <source>
        <dbReference type="ARBA" id="ARBA00005124"/>
    </source>
</evidence>
<dbReference type="GO" id="GO:0009249">
    <property type="term" value="P:protein lipoylation"/>
    <property type="evidence" value="ECO:0007669"/>
    <property type="project" value="InterPro"/>
</dbReference>
<keyword evidence="4 9" id="KW-0436">Ligase</keyword>
<keyword evidence="6" id="KW-0067">ATP-binding</keyword>
<evidence type="ECO:0000256" key="4">
    <source>
        <dbReference type="ARBA" id="ARBA00022598"/>
    </source>
</evidence>
<name>A0A9D0Z4I9_9FIRM</name>
<comment type="caution">
    <text evidence="9">The sequence shown here is derived from an EMBL/GenBank/DDBJ whole genome shotgun (WGS) entry which is preliminary data.</text>
</comment>
<comment type="catalytic activity">
    <reaction evidence="7">
        <text>L-lysyl-[lipoyl-carrier protein] + (R)-lipoate + ATP = N(6)-[(R)-lipoyl]-L-lysyl-[lipoyl-carrier protein] + AMP + diphosphate + H(+)</text>
        <dbReference type="Rhea" id="RHEA:49288"/>
        <dbReference type="Rhea" id="RHEA-COMP:10500"/>
        <dbReference type="Rhea" id="RHEA-COMP:10502"/>
        <dbReference type="ChEBI" id="CHEBI:15378"/>
        <dbReference type="ChEBI" id="CHEBI:29969"/>
        <dbReference type="ChEBI" id="CHEBI:30616"/>
        <dbReference type="ChEBI" id="CHEBI:33019"/>
        <dbReference type="ChEBI" id="CHEBI:83088"/>
        <dbReference type="ChEBI" id="CHEBI:83099"/>
        <dbReference type="ChEBI" id="CHEBI:456215"/>
        <dbReference type="EC" id="6.3.1.20"/>
    </reaction>
</comment>
<accession>A0A9D0Z4I9</accession>
<proteinExistence type="predicted"/>
<gene>
    <name evidence="9" type="ORF">IAA67_01935</name>
</gene>
<evidence type="ECO:0000313" key="10">
    <source>
        <dbReference type="Proteomes" id="UP000886874"/>
    </source>
</evidence>
<dbReference type="NCBIfam" id="TIGR00545">
    <property type="entry name" value="lipoyltrans"/>
    <property type="match status" value="1"/>
</dbReference>
<dbReference type="GO" id="GO:0016979">
    <property type="term" value="F:lipoate-protein ligase activity"/>
    <property type="evidence" value="ECO:0007669"/>
    <property type="project" value="UniProtKB-EC"/>
</dbReference>
<dbReference type="PANTHER" id="PTHR12561">
    <property type="entry name" value="LIPOATE-PROTEIN LIGASE"/>
    <property type="match status" value="1"/>
</dbReference>
<keyword evidence="5" id="KW-0547">Nucleotide-binding</keyword>
<evidence type="ECO:0000256" key="3">
    <source>
        <dbReference type="ARBA" id="ARBA00012367"/>
    </source>
</evidence>
<evidence type="ECO:0000256" key="1">
    <source>
        <dbReference type="ARBA" id="ARBA00005085"/>
    </source>
</evidence>
<protein>
    <recommendedName>
        <fullName evidence="3">lipoate--protein ligase</fullName>
        <ecNumber evidence="3">6.3.1.20</ecNumber>
    </recommendedName>
</protein>